<dbReference type="Pfam" id="PF03816">
    <property type="entry name" value="LytR_cpsA_psr"/>
    <property type="match status" value="1"/>
</dbReference>
<feature type="transmembrane region" description="Helical" evidence="5">
    <location>
        <begin position="17"/>
        <end position="41"/>
    </location>
</feature>
<evidence type="ECO:0000313" key="8">
    <source>
        <dbReference type="Proteomes" id="UP000006294"/>
    </source>
</evidence>
<dbReference type="NCBIfam" id="TIGR00350">
    <property type="entry name" value="lytR_cpsA_psr"/>
    <property type="match status" value="1"/>
</dbReference>
<dbReference type="Proteomes" id="UP000006294">
    <property type="component" value="Chromosome"/>
</dbReference>
<evidence type="ECO:0000256" key="2">
    <source>
        <dbReference type="ARBA" id="ARBA00022692"/>
    </source>
</evidence>
<feature type="domain" description="Cell envelope-related transcriptional attenuator" evidence="6">
    <location>
        <begin position="90"/>
        <end position="231"/>
    </location>
</feature>
<comment type="similarity">
    <text evidence="1">Belongs to the LytR/CpsA/Psr (LCP) family.</text>
</comment>
<dbReference type="PANTHER" id="PTHR33392:SF6">
    <property type="entry name" value="POLYISOPRENYL-TEICHOIC ACID--PEPTIDOGLYCAN TEICHOIC ACID TRANSFERASE TAGU"/>
    <property type="match status" value="1"/>
</dbReference>
<dbReference type="STRING" id="698758.AXY_19400"/>
<dbReference type="Gene3D" id="3.40.630.190">
    <property type="entry name" value="LCP protein"/>
    <property type="match status" value="1"/>
</dbReference>
<dbReference type="AlphaFoldDB" id="K0J4B9"/>
<reference evidence="7 8" key="1">
    <citation type="submission" date="2011-01" db="EMBL/GenBank/DDBJ databases">
        <title>Whole genome sequence of Amphibacillus xylinus NBRC 15112.</title>
        <authorList>
            <person name="Nakazawa H."/>
            <person name="Katano Y."/>
            <person name="Nakamura S."/>
            <person name="Sasagawa M."/>
            <person name="Fukada J."/>
            <person name="Arai T."/>
            <person name="Sasakura N."/>
            <person name="Mochizuki D."/>
            <person name="Hosoyama A."/>
            <person name="Harada K."/>
            <person name="Horikawa H."/>
            <person name="Kato Y."/>
            <person name="Harada T."/>
            <person name="Sasaki K."/>
            <person name="Sekiguchi M."/>
            <person name="Hodoyama M."/>
            <person name="Nishiko R."/>
            <person name="Narita H."/>
            <person name="Hanamaki A."/>
            <person name="Hata C."/>
            <person name="Konno Y."/>
            <person name="Niimura Y."/>
            <person name="Yamazaki S."/>
            <person name="Fujita N."/>
        </authorList>
    </citation>
    <scope>NUCLEOTIDE SEQUENCE [LARGE SCALE GENOMIC DNA]</scope>
    <source>
        <strain evidence="8">ATCC 51415 / DSM 6626 / JCM 7361 / LMG 17667 / NBRC 15112 / Ep01</strain>
    </source>
</reference>
<dbReference type="EMBL" id="AP012050">
    <property type="protein sequence ID" value="BAM48072.1"/>
    <property type="molecule type" value="Genomic_DNA"/>
</dbReference>
<keyword evidence="2 5" id="KW-0812">Transmembrane</keyword>
<keyword evidence="4 5" id="KW-1133">Transmembrane helix</keyword>
<dbReference type="PANTHER" id="PTHR33392">
    <property type="entry name" value="POLYISOPRENYL-TEICHOIC ACID--PEPTIDOGLYCAN TEICHOIC ACID TRANSFERASE TAGU"/>
    <property type="match status" value="1"/>
</dbReference>
<dbReference type="HOGENOM" id="CLU_016455_2_2_9"/>
<dbReference type="InterPro" id="IPR004474">
    <property type="entry name" value="LytR_CpsA_psr"/>
</dbReference>
<dbReference type="PATRIC" id="fig|698758.3.peg.1941"/>
<evidence type="ECO:0000256" key="4">
    <source>
        <dbReference type="ARBA" id="ARBA00022989"/>
    </source>
</evidence>
<dbReference type="InterPro" id="IPR050922">
    <property type="entry name" value="LytR/CpsA/Psr_CW_biosynth"/>
</dbReference>
<accession>K0J4B9</accession>
<proteinExistence type="inferred from homology"/>
<protein>
    <submittedName>
        <fullName evidence="7">LytR family regulatory protein</fullName>
    </submittedName>
</protein>
<evidence type="ECO:0000256" key="1">
    <source>
        <dbReference type="ARBA" id="ARBA00006068"/>
    </source>
</evidence>
<keyword evidence="5" id="KW-0472">Membrane</keyword>
<evidence type="ECO:0000256" key="5">
    <source>
        <dbReference type="SAM" id="Phobius"/>
    </source>
</evidence>
<name>K0J4B9_AMPXN</name>
<dbReference type="RefSeq" id="WP_015010659.1">
    <property type="nucleotide sequence ID" value="NC_018704.1"/>
</dbReference>
<keyword evidence="3" id="KW-0735">Signal-anchor</keyword>
<dbReference type="OrthoDB" id="27330at2"/>
<keyword evidence="8" id="KW-1185">Reference proteome</keyword>
<dbReference type="GO" id="GO:0071555">
    <property type="term" value="P:cell wall organization"/>
    <property type="evidence" value="ECO:0007669"/>
    <property type="project" value="UniProtKB-KW"/>
</dbReference>
<dbReference type="KEGG" id="axl:AXY_19400"/>
<sequence length="309" mass="34789">MDQQENKSLKPKKKRNWWVLTPLIIIGIIILTVGLYAAYIFNGVKKNVDNKMYEAVTSIDPELTQKKIKERENINILLLGIDAESSDRGRSDAVIVMTLKPETEEMQMISIPRDTRATIVGRGTVEKINHAYAYGGADMAIETVENFLGVEFDYFVRINMSGLAELVDALGTITIQNELEFSAGGYNFPVGPVELDGDKTLSYVRMRKQDPKGDFGRTDRQRKVIEGIVNEGATVANATRVVELTNILGENMGTNMEFNDMISLITNYRNTRRNVVNYRMEGTGTTIDGIYYYLISDEEIAKVRDMIDS</sequence>
<gene>
    <name evidence="7" type="ordered locus">AXY_19400</name>
</gene>
<evidence type="ECO:0000313" key="7">
    <source>
        <dbReference type="EMBL" id="BAM48072.1"/>
    </source>
</evidence>
<dbReference type="eggNOG" id="COG1316">
    <property type="taxonomic scope" value="Bacteria"/>
</dbReference>
<evidence type="ECO:0000259" key="6">
    <source>
        <dbReference type="Pfam" id="PF03816"/>
    </source>
</evidence>
<organism evidence="7 8">
    <name type="scientific">Amphibacillus xylanus (strain ATCC 51415 / DSM 6626 / JCM 7361 / LMG 17667 / NBRC 15112 / Ep01)</name>
    <dbReference type="NCBI Taxonomy" id="698758"/>
    <lineage>
        <taxon>Bacteria</taxon>
        <taxon>Bacillati</taxon>
        <taxon>Bacillota</taxon>
        <taxon>Bacilli</taxon>
        <taxon>Bacillales</taxon>
        <taxon>Bacillaceae</taxon>
        <taxon>Amphibacillus</taxon>
    </lineage>
</organism>
<evidence type="ECO:0000256" key="3">
    <source>
        <dbReference type="ARBA" id="ARBA00022968"/>
    </source>
</evidence>